<evidence type="ECO:0000313" key="1">
    <source>
        <dbReference type="EMBL" id="KAF4627523.1"/>
    </source>
</evidence>
<dbReference type="EMBL" id="JAAMPI010000955">
    <property type="protein sequence ID" value="KAF4627523.1"/>
    <property type="molecule type" value="Genomic_DNA"/>
</dbReference>
<accession>A0A8H4VYK6</accession>
<name>A0A8H4VYK6_9HELO</name>
<organism evidence="1 2">
    <name type="scientific">Cudoniella acicularis</name>
    <dbReference type="NCBI Taxonomy" id="354080"/>
    <lineage>
        <taxon>Eukaryota</taxon>
        <taxon>Fungi</taxon>
        <taxon>Dikarya</taxon>
        <taxon>Ascomycota</taxon>
        <taxon>Pezizomycotina</taxon>
        <taxon>Leotiomycetes</taxon>
        <taxon>Helotiales</taxon>
        <taxon>Tricladiaceae</taxon>
        <taxon>Cudoniella</taxon>
    </lineage>
</organism>
<gene>
    <name evidence="1" type="ORF">G7Y89_g10631</name>
</gene>
<dbReference type="AlphaFoldDB" id="A0A8H4VYK6"/>
<protein>
    <recommendedName>
        <fullName evidence="3">Thiaminase-2/PQQC domain-containing protein</fullName>
    </recommendedName>
</protein>
<dbReference type="Gene3D" id="1.20.910.10">
    <property type="entry name" value="Heme oxygenase-like"/>
    <property type="match status" value="1"/>
</dbReference>
<dbReference type="SUPFAM" id="SSF48613">
    <property type="entry name" value="Heme oxygenase-like"/>
    <property type="match status" value="1"/>
</dbReference>
<evidence type="ECO:0008006" key="3">
    <source>
        <dbReference type="Google" id="ProtNLM"/>
    </source>
</evidence>
<dbReference type="InterPro" id="IPR016084">
    <property type="entry name" value="Haem_Oase-like_multi-hlx"/>
</dbReference>
<reference evidence="1 2" key="1">
    <citation type="submission" date="2020-03" db="EMBL/GenBank/DDBJ databases">
        <title>Draft Genome Sequence of Cudoniella acicularis.</title>
        <authorList>
            <person name="Buettner E."/>
            <person name="Kellner H."/>
        </authorList>
    </citation>
    <scope>NUCLEOTIDE SEQUENCE [LARGE SCALE GENOMIC DNA]</scope>
    <source>
        <strain evidence="1 2">DSM 108380</strain>
    </source>
</reference>
<proteinExistence type="predicted"/>
<evidence type="ECO:0000313" key="2">
    <source>
        <dbReference type="Proteomes" id="UP000566819"/>
    </source>
</evidence>
<sequence>MALIPSLPMASIFPIPHQVPSARIRQAYVNMNTDAVNPTRGASIEDIHNRLSKRATTNTFIDSLWNNPSNQDLVSGFLNNNFSLTCAHGNDTECLPLYQKFSVQDYFYLEDYVKFKALRLNTLPVGDLRTVQSEAASIYDDANSAISFAESYVTELQGKATDLAEGNREVPELAYSNLLQSSATKEDWFNLHVIEIPCVYETAFLDANVAEWQSEIDTINGTGKWNNLFRTALKVEIAMFDSAFDQ</sequence>
<keyword evidence="2" id="KW-1185">Reference proteome</keyword>
<dbReference type="Proteomes" id="UP000566819">
    <property type="component" value="Unassembled WGS sequence"/>
</dbReference>
<comment type="caution">
    <text evidence="1">The sequence shown here is derived from an EMBL/GenBank/DDBJ whole genome shotgun (WGS) entry which is preliminary data.</text>
</comment>
<dbReference type="OrthoDB" id="2851859at2759"/>